<evidence type="ECO:0000313" key="4">
    <source>
        <dbReference type="EMBL" id="MDH5832905.1"/>
    </source>
</evidence>
<gene>
    <name evidence="4" type="ORF">QFW81_03010</name>
</gene>
<dbReference type="EMBL" id="JARXRO010000010">
    <property type="protein sequence ID" value="MDH5832905.1"/>
    <property type="molecule type" value="Genomic_DNA"/>
</dbReference>
<evidence type="ECO:0000256" key="2">
    <source>
        <dbReference type="ARBA" id="ARBA00023315"/>
    </source>
</evidence>
<dbReference type="CDD" id="cd04301">
    <property type="entry name" value="NAT_SF"/>
    <property type="match status" value="1"/>
</dbReference>
<dbReference type="InterPro" id="IPR050832">
    <property type="entry name" value="Bact_Acetyltransf"/>
</dbReference>
<protein>
    <submittedName>
        <fullName evidence="4">GNAT family N-acetyltransferase</fullName>
    </submittedName>
</protein>
<feature type="domain" description="N-acetyltransferase" evidence="3">
    <location>
        <begin position="5"/>
        <end position="176"/>
    </location>
</feature>
<keyword evidence="1" id="KW-0808">Transferase</keyword>
<evidence type="ECO:0000259" key="3">
    <source>
        <dbReference type="PROSITE" id="PS51186"/>
    </source>
</evidence>
<comment type="caution">
    <text evidence="4">The sequence shown here is derived from an EMBL/GenBank/DDBJ whole genome shotgun (WGS) entry which is preliminary data.</text>
</comment>
<dbReference type="Pfam" id="PF00583">
    <property type="entry name" value="Acetyltransf_1"/>
    <property type="match status" value="1"/>
</dbReference>
<organism evidence="4 5">
    <name type="scientific">Luteimonas kalidii</name>
    <dbReference type="NCBI Taxonomy" id="3042025"/>
    <lineage>
        <taxon>Bacteria</taxon>
        <taxon>Pseudomonadati</taxon>
        <taxon>Pseudomonadota</taxon>
        <taxon>Gammaproteobacteria</taxon>
        <taxon>Lysobacterales</taxon>
        <taxon>Lysobacteraceae</taxon>
        <taxon>Luteimonas</taxon>
    </lineage>
</organism>
<dbReference type="Proteomes" id="UP001156873">
    <property type="component" value="Unassembled WGS sequence"/>
</dbReference>
<dbReference type="InterPro" id="IPR016181">
    <property type="entry name" value="Acyl_CoA_acyltransferase"/>
</dbReference>
<dbReference type="InterPro" id="IPR000182">
    <property type="entry name" value="GNAT_dom"/>
</dbReference>
<dbReference type="SUPFAM" id="SSF55729">
    <property type="entry name" value="Acyl-CoA N-acyltransferases (Nat)"/>
    <property type="match status" value="1"/>
</dbReference>
<proteinExistence type="predicted"/>
<dbReference type="Gene3D" id="3.40.630.30">
    <property type="match status" value="1"/>
</dbReference>
<evidence type="ECO:0000313" key="5">
    <source>
        <dbReference type="Proteomes" id="UP001156873"/>
    </source>
</evidence>
<dbReference type="PROSITE" id="PS51186">
    <property type="entry name" value="GNAT"/>
    <property type="match status" value="1"/>
</dbReference>
<dbReference type="RefSeq" id="WP_280577084.1">
    <property type="nucleotide sequence ID" value="NZ_JARXRO010000010.1"/>
</dbReference>
<keyword evidence="2" id="KW-0012">Acyltransferase</keyword>
<dbReference type="PANTHER" id="PTHR43877">
    <property type="entry name" value="AMINOALKYLPHOSPHONATE N-ACETYLTRANSFERASE-RELATED-RELATED"/>
    <property type="match status" value="1"/>
</dbReference>
<keyword evidence="5" id="KW-1185">Reference proteome</keyword>
<accession>A0ABT6JQX0</accession>
<reference evidence="4 5" key="1">
    <citation type="submission" date="2023-04" db="EMBL/GenBank/DDBJ databases">
        <title>Luteimonas sp. M1R5S59.</title>
        <authorList>
            <person name="Sun J.-Q."/>
        </authorList>
    </citation>
    <scope>NUCLEOTIDE SEQUENCE [LARGE SCALE GENOMIC DNA]</scope>
    <source>
        <strain evidence="4 5">M1R5S59</strain>
    </source>
</reference>
<evidence type="ECO:0000256" key="1">
    <source>
        <dbReference type="ARBA" id="ARBA00022679"/>
    </source>
</evidence>
<name>A0ABT6JQX0_9GAMM</name>
<sequence>MPSDTNIRRCVAGDEAALALVGQATFLQTFAGVLAGDAIVAHCADAHAPARYRAWLADPACALWLVEAEPGRAPVGYMVVSPADLPLPDATPGDLEIKRIYLLDRWRGGGLGGHLVSLAKAHAADCGARRLLLGVYAHNAAAIGFYQRAGFQALGTRRFSVGGQDYDDTIMGVAIASSALTP</sequence>